<accession>J9FGN7</accession>
<comment type="caution">
    <text evidence="11">The sequence shown here is derived from an EMBL/GenBank/DDBJ whole genome shotgun (WGS) entry which is preliminary data.</text>
</comment>
<evidence type="ECO:0000256" key="3">
    <source>
        <dbReference type="ARBA" id="ARBA00022555"/>
    </source>
</evidence>
<evidence type="ECO:0000256" key="5">
    <source>
        <dbReference type="ARBA" id="ARBA00022741"/>
    </source>
</evidence>
<gene>
    <name evidence="11" type="ORF">EVA_18315</name>
</gene>
<sequence length="197" mass="22606">QKQKDRARNATALESGDWVEFHHCDNVVFTGYDQTSSEGASLARHRTVKAKNKVMYQLVFDRTPFYGEMGGQIGDTGYIVSGSGEKINIINTIKENNLTIHIAEHIPGDCENPFTLVVDAERRQKIANNHTATHLLHKALREILGTHVEQKGSYVSDKYFRFDFSHFEKMSDEEIDRVERRVNELIRLDSPLDEKRD</sequence>
<evidence type="ECO:0000256" key="1">
    <source>
        <dbReference type="ARBA" id="ARBA00008226"/>
    </source>
</evidence>
<name>J9FGN7_9ZZZZ</name>
<organism evidence="11">
    <name type="scientific">gut metagenome</name>
    <dbReference type="NCBI Taxonomy" id="749906"/>
    <lineage>
        <taxon>unclassified sequences</taxon>
        <taxon>metagenomes</taxon>
        <taxon>organismal metagenomes</taxon>
    </lineage>
</organism>
<keyword evidence="9" id="KW-0030">Aminoacyl-tRNA synthetase</keyword>
<keyword evidence="4 11" id="KW-0436">Ligase</keyword>
<dbReference type="SUPFAM" id="SSF50447">
    <property type="entry name" value="Translation proteins"/>
    <property type="match status" value="1"/>
</dbReference>
<dbReference type="InterPro" id="IPR018165">
    <property type="entry name" value="Ala-tRNA-synth_IIc_core"/>
</dbReference>
<dbReference type="Gene3D" id="3.30.980.10">
    <property type="entry name" value="Threonyl-trna Synthetase, Chain A, domain 2"/>
    <property type="match status" value="1"/>
</dbReference>
<dbReference type="GO" id="GO:0000049">
    <property type="term" value="F:tRNA binding"/>
    <property type="evidence" value="ECO:0007669"/>
    <property type="project" value="UniProtKB-KW"/>
</dbReference>
<dbReference type="InterPro" id="IPR018164">
    <property type="entry name" value="Ala-tRNA-synth_IIc_N"/>
</dbReference>
<dbReference type="PROSITE" id="PS50860">
    <property type="entry name" value="AA_TRNA_LIGASE_II_ALA"/>
    <property type="match status" value="1"/>
</dbReference>
<proteinExistence type="inferred from homology"/>
<feature type="non-terminal residue" evidence="11">
    <location>
        <position position="1"/>
    </location>
</feature>
<dbReference type="PANTHER" id="PTHR11777">
    <property type="entry name" value="ALANYL-TRNA SYNTHETASE"/>
    <property type="match status" value="1"/>
</dbReference>
<dbReference type="Gene3D" id="2.40.30.130">
    <property type="match status" value="1"/>
</dbReference>
<keyword evidence="8" id="KW-0648">Protein biosynthesis</keyword>
<evidence type="ECO:0000256" key="6">
    <source>
        <dbReference type="ARBA" id="ARBA00022840"/>
    </source>
</evidence>
<dbReference type="GO" id="GO:0005524">
    <property type="term" value="F:ATP binding"/>
    <property type="evidence" value="ECO:0007669"/>
    <property type="project" value="UniProtKB-KW"/>
</dbReference>
<keyword evidence="3" id="KW-0820">tRNA-binding</keyword>
<dbReference type="GO" id="GO:0002161">
    <property type="term" value="F:aminoacyl-tRNA deacylase activity"/>
    <property type="evidence" value="ECO:0007669"/>
    <property type="project" value="TreeGrafter"/>
</dbReference>
<evidence type="ECO:0000256" key="4">
    <source>
        <dbReference type="ARBA" id="ARBA00022598"/>
    </source>
</evidence>
<dbReference type="InterPro" id="IPR050058">
    <property type="entry name" value="Ala-tRNA_ligase"/>
</dbReference>
<dbReference type="PANTHER" id="PTHR11777:SF9">
    <property type="entry name" value="ALANINE--TRNA LIGASE, CYTOPLASMIC"/>
    <property type="match status" value="1"/>
</dbReference>
<dbReference type="InterPro" id="IPR009000">
    <property type="entry name" value="Transl_B-barrel_sf"/>
</dbReference>
<keyword evidence="6" id="KW-0067">ATP-binding</keyword>
<dbReference type="SUPFAM" id="SSF55186">
    <property type="entry name" value="ThrRS/AlaRS common domain"/>
    <property type="match status" value="1"/>
</dbReference>
<dbReference type="EC" id="6.1.1.7" evidence="2"/>
<evidence type="ECO:0000256" key="9">
    <source>
        <dbReference type="ARBA" id="ARBA00023146"/>
    </source>
</evidence>
<keyword evidence="7" id="KW-0694">RNA-binding</keyword>
<feature type="non-terminal residue" evidence="11">
    <location>
        <position position="197"/>
    </location>
</feature>
<protein>
    <recommendedName>
        <fullName evidence="2">alanine--tRNA ligase</fullName>
        <ecNumber evidence="2">6.1.1.7</ecNumber>
    </recommendedName>
</protein>
<dbReference type="EMBL" id="AMCI01006884">
    <property type="protein sequence ID" value="EJW93578.1"/>
    <property type="molecule type" value="Genomic_DNA"/>
</dbReference>
<evidence type="ECO:0000256" key="2">
    <source>
        <dbReference type="ARBA" id="ARBA00013168"/>
    </source>
</evidence>
<dbReference type="GO" id="GO:0004813">
    <property type="term" value="F:alanine-tRNA ligase activity"/>
    <property type="evidence" value="ECO:0007669"/>
    <property type="project" value="UniProtKB-EC"/>
</dbReference>
<keyword evidence="5" id="KW-0547">Nucleotide-binding</keyword>
<comment type="similarity">
    <text evidence="1">Belongs to the class-II aminoacyl-tRNA synthetase family.</text>
</comment>
<reference evidence="11" key="1">
    <citation type="journal article" date="2012" name="PLoS ONE">
        <title>Gene sets for utilization of primary and secondary nutrition supplies in the distal gut of endangered iberian lynx.</title>
        <authorList>
            <person name="Alcaide M."/>
            <person name="Messina E."/>
            <person name="Richter M."/>
            <person name="Bargiela R."/>
            <person name="Peplies J."/>
            <person name="Huws S.A."/>
            <person name="Newbold C.J."/>
            <person name="Golyshin P.N."/>
            <person name="Simon M.A."/>
            <person name="Lopez G."/>
            <person name="Yakimov M.M."/>
            <person name="Ferrer M."/>
        </authorList>
    </citation>
    <scope>NUCLEOTIDE SEQUENCE</scope>
</reference>
<feature type="domain" description="Alanyl-transfer RNA synthetases family profile" evidence="10">
    <location>
        <begin position="1"/>
        <end position="197"/>
    </location>
</feature>
<evidence type="ECO:0000256" key="7">
    <source>
        <dbReference type="ARBA" id="ARBA00022884"/>
    </source>
</evidence>
<dbReference type="FunFam" id="3.30.980.10:FF:000004">
    <property type="entry name" value="Alanine--tRNA ligase, cytoplasmic"/>
    <property type="match status" value="1"/>
</dbReference>
<evidence type="ECO:0000313" key="11">
    <source>
        <dbReference type="EMBL" id="EJW93578.1"/>
    </source>
</evidence>
<dbReference type="AlphaFoldDB" id="J9FGN7"/>
<dbReference type="Pfam" id="PF01411">
    <property type="entry name" value="tRNA-synt_2c"/>
    <property type="match status" value="1"/>
</dbReference>
<dbReference type="InterPro" id="IPR018163">
    <property type="entry name" value="Thr/Ala-tRNA-synth_IIc_edit"/>
</dbReference>
<evidence type="ECO:0000259" key="10">
    <source>
        <dbReference type="PROSITE" id="PS50860"/>
    </source>
</evidence>
<dbReference type="GO" id="GO:0006419">
    <property type="term" value="P:alanyl-tRNA aminoacylation"/>
    <property type="evidence" value="ECO:0007669"/>
    <property type="project" value="InterPro"/>
</dbReference>
<evidence type="ECO:0000256" key="8">
    <source>
        <dbReference type="ARBA" id="ARBA00022917"/>
    </source>
</evidence>